<feature type="compositionally biased region" description="Basic and acidic residues" evidence="1">
    <location>
        <begin position="57"/>
        <end position="75"/>
    </location>
</feature>
<dbReference type="Proteomes" id="UP001634394">
    <property type="component" value="Unassembled WGS sequence"/>
</dbReference>
<evidence type="ECO:0000259" key="2">
    <source>
        <dbReference type="Pfam" id="PF21035"/>
    </source>
</evidence>
<reference evidence="4 5" key="1">
    <citation type="submission" date="2024-11" db="EMBL/GenBank/DDBJ databases">
        <title>Chromosome-level genome assembly of the freshwater bivalve Anodonta woodiana.</title>
        <authorList>
            <person name="Chen X."/>
        </authorList>
    </citation>
    <scope>NUCLEOTIDE SEQUENCE [LARGE SCALE GENOMIC DNA]</scope>
    <source>
        <strain evidence="4">MN2024</strain>
        <tissue evidence="4">Gills</tissue>
    </source>
</reference>
<dbReference type="Pfam" id="PF21035">
    <property type="entry name" value="CCDC138_C"/>
    <property type="match status" value="1"/>
</dbReference>
<evidence type="ECO:0000259" key="3">
    <source>
        <dbReference type="Pfam" id="PF21037"/>
    </source>
</evidence>
<dbReference type="AlphaFoldDB" id="A0ABD3X3B2"/>
<dbReference type="EMBL" id="JBJQND010000004">
    <property type="protein sequence ID" value="KAL3880527.1"/>
    <property type="molecule type" value="Genomic_DNA"/>
</dbReference>
<feature type="compositionally biased region" description="Basic residues" evidence="1">
    <location>
        <begin position="44"/>
        <end position="56"/>
    </location>
</feature>
<feature type="compositionally biased region" description="Basic and acidic residues" evidence="1">
    <location>
        <begin position="231"/>
        <end position="240"/>
    </location>
</feature>
<evidence type="ECO:0000313" key="4">
    <source>
        <dbReference type="EMBL" id="KAL3880527.1"/>
    </source>
</evidence>
<organism evidence="4 5">
    <name type="scientific">Sinanodonta woodiana</name>
    <name type="common">Chinese pond mussel</name>
    <name type="synonym">Anodonta woodiana</name>
    <dbReference type="NCBI Taxonomy" id="1069815"/>
    <lineage>
        <taxon>Eukaryota</taxon>
        <taxon>Metazoa</taxon>
        <taxon>Spiralia</taxon>
        <taxon>Lophotrochozoa</taxon>
        <taxon>Mollusca</taxon>
        <taxon>Bivalvia</taxon>
        <taxon>Autobranchia</taxon>
        <taxon>Heteroconchia</taxon>
        <taxon>Palaeoheterodonta</taxon>
        <taxon>Unionida</taxon>
        <taxon>Unionoidea</taxon>
        <taxon>Unionidae</taxon>
        <taxon>Unioninae</taxon>
        <taxon>Sinanodonta</taxon>
    </lineage>
</organism>
<dbReference type="InterPro" id="IPR038798">
    <property type="entry name" value="CCDC138"/>
</dbReference>
<feature type="compositionally biased region" description="Polar residues" evidence="1">
    <location>
        <begin position="216"/>
        <end position="230"/>
    </location>
</feature>
<feature type="region of interest" description="Disordered" evidence="1">
    <location>
        <begin position="203"/>
        <end position="244"/>
    </location>
</feature>
<feature type="compositionally biased region" description="Basic and acidic residues" evidence="1">
    <location>
        <begin position="203"/>
        <end position="215"/>
    </location>
</feature>
<name>A0ABD3X3B2_SINWO</name>
<gene>
    <name evidence="4" type="ORF">ACJMK2_032761</name>
</gene>
<dbReference type="InterPro" id="IPR048750">
    <property type="entry name" value="CCDC138_C"/>
</dbReference>
<evidence type="ECO:0000256" key="1">
    <source>
        <dbReference type="SAM" id="MobiDB-lite"/>
    </source>
</evidence>
<evidence type="ECO:0000313" key="5">
    <source>
        <dbReference type="Proteomes" id="UP001634394"/>
    </source>
</evidence>
<dbReference type="PANTHER" id="PTHR34523">
    <property type="entry name" value="COILED-COIL DOMAIN-CONTAINING PROTEIN 138"/>
    <property type="match status" value="1"/>
</dbReference>
<dbReference type="PANTHER" id="PTHR34523:SF1">
    <property type="entry name" value="COILED-COIL DOMAIN-CONTAINING PROTEIN 138"/>
    <property type="match status" value="1"/>
</dbReference>
<feature type="domain" description="Coiled-coil-domain-containing protein 138 coiled-coil" evidence="3">
    <location>
        <begin position="154"/>
        <end position="212"/>
    </location>
</feature>
<dbReference type="Pfam" id="PF21037">
    <property type="entry name" value="CCDC138_cc"/>
    <property type="match status" value="1"/>
</dbReference>
<sequence>MEYSVDSDLESTVTPIEPTHYATHRHVIESDSLSDFYLQDASKKAQRNKHKPRRERRTQDKSGQHDHEQLDLSGDNLKEVYKELHLISEKLKEENKILHSREHDLKERERMVSISQENIKTIAELEVKRQTQLLEEKHMAEISQMEQSLKEKLKENRRLKDNFDTLKQANDALKREFESLKTQHEKLEKQSLSVQARLTNLQKKQEFSQRQRDSEQLTTASSATSVSKQKSQPDMEEKTKSLKSVKGSTTVNTFEVMATLLDWICDAHLRYTVTDQPTRPVERFSSPEFLQEKVLKILPSLVELLKEFPSHNIKLCLPCLQFIYWALVHVDHNQGIQKTNLASTMRRLGEELYKSKSVRFMDSDPSLSGDFPGSPSKFEKPKEGVYFHSANLHVRLLSSLIILRTLSQADLLASVFDSLRSDLKSDVAKELFLYYQATPVIIHYLKPVNKPFMGPAIDIFLQMSTDSPFLQPFLESCSTESCFRTVAMVLRAPRQDVKLMEKVSILLQKLSKLRSNRRFFEVYTITGIVQELLRGCSNEQTFLALNLKSVLLNLTSTTQ</sequence>
<comment type="caution">
    <text evidence="4">The sequence shown here is derived from an EMBL/GenBank/DDBJ whole genome shotgun (WGS) entry which is preliminary data.</text>
</comment>
<protein>
    <recommendedName>
        <fullName evidence="6">Coiled-coil domain-containing protein 138</fullName>
    </recommendedName>
</protein>
<feature type="region of interest" description="Disordered" evidence="1">
    <location>
        <begin position="38"/>
        <end position="75"/>
    </location>
</feature>
<accession>A0ABD3X3B2</accession>
<proteinExistence type="predicted"/>
<evidence type="ECO:0008006" key="6">
    <source>
        <dbReference type="Google" id="ProtNLM"/>
    </source>
</evidence>
<feature type="region of interest" description="Disordered" evidence="1">
    <location>
        <begin position="1"/>
        <end position="23"/>
    </location>
</feature>
<dbReference type="InterPro" id="IPR048751">
    <property type="entry name" value="CCDC138_CC"/>
</dbReference>
<feature type="domain" description="Coiled-coil" evidence="2">
    <location>
        <begin position="260"/>
        <end position="554"/>
    </location>
</feature>
<keyword evidence="5" id="KW-1185">Reference proteome</keyword>